<dbReference type="PANTHER" id="PTHR32258">
    <property type="entry name" value="PROTEIN NETWORKED 4A"/>
    <property type="match status" value="1"/>
</dbReference>
<feature type="domain" description="NAB" evidence="4">
    <location>
        <begin position="13"/>
        <end position="93"/>
    </location>
</feature>
<comment type="caution">
    <text evidence="5">The sequence shown here is derived from an EMBL/GenBank/DDBJ whole genome shotgun (WGS) entry which is preliminary data.</text>
</comment>
<feature type="coiled-coil region" evidence="3">
    <location>
        <begin position="176"/>
        <end position="399"/>
    </location>
</feature>
<keyword evidence="6" id="KW-1185">Reference proteome</keyword>
<protein>
    <recommendedName>
        <fullName evidence="4">NAB domain-containing protein</fullName>
    </recommendedName>
</protein>
<organism evidence="5 6">
    <name type="scientific">Eruca vesicaria subsp. sativa</name>
    <name type="common">Garden rocket</name>
    <name type="synonym">Eruca sativa</name>
    <dbReference type="NCBI Taxonomy" id="29727"/>
    <lineage>
        <taxon>Eukaryota</taxon>
        <taxon>Viridiplantae</taxon>
        <taxon>Streptophyta</taxon>
        <taxon>Embryophyta</taxon>
        <taxon>Tracheophyta</taxon>
        <taxon>Spermatophyta</taxon>
        <taxon>Magnoliopsida</taxon>
        <taxon>eudicotyledons</taxon>
        <taxon>Gunneridae</taxon>
        <taxon>Pentapetalae</taxon>
        <taxon>rosids</taxon>
        <taxon>malvids</taxon>
        <taxon>Brassicales</taxon>
        <taxon>Brassicaceae</taxon>
        <taxon>Brassiceae</taxon>
        <taxon>Eruca</taxon>
    </lineage>
</organism>
<evidence type="ECO:0000256" key="1">
    <source>
        <dbReference type="ARBA" id="ARBA00023054"/>
    </source>
</evidence>
<dbReference type="Pfam" id="PF07765">
    <property type="entry name" value="KIP1"/>
    <property type="match status" value="1"/>
</dbReference>
<proteinExistence type="inferred from homology"/>
<dbReference type="PROSITE" id="PS51774">
    <property type="entry name" value="NAB"/>
    <property type="match status" value="1"/>
</dbReference>
<evidence type="ECO:0000313" key="6">
    <source>
        <dbReference type="Proteomes" id="UP001642260"/>
    </source>
</evidence>
<dbReference type="PANTHER" id="PTHR32258:SF41">
    <property type="entry name" value="PROTEIN NETWORKED 1C"/>
    <property type="match status" value="1"/>
</dbReference>
<feature type="coiled-coil region" evidence="3">
    <location>
        <begin position="697"/>
        <end position="738"/>
    </location>
</feature>
<dbReference type="EMBL" id="CAKOAT010175155">
    <property type="protein sequence ID" value="CAH8352472.1"/>
    <property type="molecule type" value="Genomic_DNA"/>
</dbReference>
<name>A0ABC8K5P4_ERUVS</name>
<sequence>MEVVAKSNSKRMYSWWWDSHNTPKNSKWLQDNLADMDSNVKKMIKVLEEDADSFARRAEMYYRRRPELMQLVEEFYRAYRALAERYNHATVVIHKAHQTIAESLPNQVSFIFGDESHAGALANDGDPQTPDMRPPIRARGDPDEMQTDALSHVPFGSNGKARKGLNFDDVSESERASKAEAEVVALKEFISKMEAEKEASLAQFEKSLERLSNLESEISRAQEDSTRLNDKAVSAEAEIQILRNVIEKLESEKESSLLQYQQCLQRIADLEDGISVAHKEAGEVNERASKFEAETLALRQSLAEAETEKEAALEQYRQCLTTISNLEERLSKAEEDAWAINERAEMAGVEVENLKQTVSKLIEDKEASELQYQQCLNIIADLKLKLYSAQEETKRLSSELEDEVAKLKFSEEKCTVLERSNQNLHSELDGLLEKLGNQSQKLTEKQTELVKLWSNVQEEHLRFQEAETAFQTLQQLHSHSQEELNNLAVELQTKSQIMNDLEIRNNELHEEIQQAKVENKGLNELNLSSVASVRSLQEDVSSLKQRILKLEAEVELRVEERNALQQEIYCLKEELVQERYSTLKESNEIEERKMMALVEKLETMEKLVQKNLLWENSISDLNFELEAVKGKLNKLKEACQSLSVENSGLVSENHHSAIENIVLVEFFRQVKSEAEKKGIESTARKTIDNLIDAETENLQLKRNLLSIRSAKDHLEDEVANMKDQLHEKEKKLEEMKMEVFKERGQVELWESQAATFFSDKEVSAVHETLNETMTHEVAEAYNSLKSRSASKDVDMDKRRGAQAIVLLNESIRSLEDYVFVSELSKGAESKNESPKVEDMCLRIKAIAEAVKEKEKLLMLENSNAYSMLETALKQVKELKTGSGGRSMRKLQERGSIKTRKPSNEIEIITKDIVLDQTSDGSSYEITSKKDTLELDSHSFFELKPVKTHKTETAVKVKAKGKSLSEESLIVDKLEIFDGFMDPNIEVNKRKVLERLGSDLKKLENLQITVKDLSNKVETEENEEYATIKGQLKEAEEAVEKLFNVNQKLSTKVESEKDGNRSRRISEHARRGSEKIGRLQLEIQRIQFLLMKLEGEKESKANKSKVSDTKSKVLLRDYIYGGTRSVSMKKKTKKRTAFCGCAQQSPSP</sequence>
<evidence type="ECO:0000256" key="3">
    <source>
        <dbReference type="SAM" id="Coils"/>
    </source>
</evidence>
<gene>
    <name evidence="5" type="ORF">ERUC_LOCUS18630</name>
</gene>
<dbReference type="AlphaFoldDB" id="A0ABC8K5P4"/>
<dbReference type="InterPro" id="IPR011684">
    <property type="entry name" value="NAB"/>
</dbReference>
<dbReference type="Gene3D" id="1.10.287.1490">
    <property type="match status" value="1"/>
</dbReference>
<keyword evidence="1 3" id="KW-0175">Coiled coil</keyword>
<accession>A0ABC8K5P4</accession>
<evidence type="ECO:0000313" key="5">
    <source>
        <dbReference type="EMBL" id="CAH8352472.1"/>
    </source>
</evidence>
<feature type="coiled-coil region" evidence="3">
    <location>
        <begin position="1002"/>
        <end position="1051"/>
    </location>
</feature>
<feature type="coiled-coil region" evidence="3">
    <location>
        <begin position="484"/>
        <end position="645"/>
    </location>
</feature>
<comment type="similarity">
    <text evidence="2">Belongs to the NET family.</text>
</comment>
<dbReference type="InterPro" id="IPR051861">
    <property type="entry name" value="NET_actin-binding_domain"/>
</dbReference>
<evidence type="ECO:0000259" key="4">
    <source>
        <dbReference type="PROSITE" id="PS51774"/>
    </source>
</evidence>
<reference evidence="5 6" key="1">
    <citation type="submission" date="2022-03" db="EMBL/GenBank/DDBJ databases">
        <authorList>
            <person name="Macdonald S."/>
            <person name="Ahmed S."/>
            <person name="Newling K."/>
        </authorList>
    </citation>
    <scope>NUCLEOTIDE SEQUENCE [LARGE SCALE GENOMIC DNA]</scope>
</reference>
<evidence type="ECO:0000256" key="2">
    <source>
        <dbReference type="ARBA" id="ARBA00038006"/>
    </source>
</evidence>
<dbReference type="SUPFAM" id="SSF57997">
    <property type="entry name" value="Tropomyosin"/>
    <property type="match status" value="1"/>
</dbReference>
<dbReference type="Proteomes" id="UP001642260">
    <property type="component" value="Unassembled WGS sequence"/>
</dbReference>